<organism evidence="1 2">
    <name type="scientific">Parapedobacter luteus</name>
    <dbReference type="NCBI Taxonomy" id="623280"/>
    <lineage>
        <taxon>Bacteria</taxon>
        <taxon>Pseudomonadati</taxon>
        <taxon>Bacteroidota</taxon>
        <taxon>Sphingobacteriia</taxon>
        <taxon>Sphingobacteriales</taxon>
        <taxon>Sphingobacteriaceae</taxon>
        <taxon>Parapedobacter</taxon>
    </lineage>
</organism>
<evidence type="ECO:0000313" key="1">
    <source>
        <dbReference type="EMBL" id="SKB95015.1"/>
    </source>
</evidence>
<dbReference type="STRING" id="623280.SAMN05660226_03983"/>
<dbReference type="Proteomes" id="UP000190541">
    <property type="component" value="Unassembled WGS sequence"/>
</dbReference>
<dbReference type="EMBL" id="FUYS01000015">
    <property type="protein sequence ID" value="SKB95015.1"/>
    <property type="molecule type" value="Genomic_DNA"/>
</dbReference>
<reference evidence="1 2" key="1">
    <citation type="submission" date="2017-02" db="EMBL/GenBank/DDBJ databases">
        <authorList>
            <person name="Peterson S.W."/>
        </authorList>
    </citation>
    <scope>NUCLEOTIDE SEQUENCE [LARGE SCALE GENOMIC DNA]</scope>
    <source>
        <strain evidence="1 2">DSM 22899</strain>
    </source>
</reference>
<dbReference type="AlphaFoldDB" id="A0A1T5FFT8"/>
<protein>
    <submittedName>
        <fullName evidence="1">Uncharacterized protein</fullName>
    </submittedName>
</protein>
<evidence type="ECO:0000313" key="2">
    <source>
        <dbReference type="Proteomes" id="UP000190541"/>
    </source>
</evidence>
<gene>
    <name evidence="1" type="ORF">SAMN05660226_03983</name>
</gene>
<name>A0A1T5FFT8_9SPHI</name>
<accession>A0A1T5FFT8</accession>
<sequence>MGSINLFCVIIPEVNYTYAYLEEVIYYNRYFTGLSRNYKNLLI</sequence>
<proteinExistence type="predicted"/>
<keyword evidence="2" id="KW-1185">Reference proteome</keyword>